<evidence type="ECO:0000313" key="1">
    <source>
        <dbReference type="EMBL" id="KAI5653941.1"/>
    </source>
</evidence>
<keyword evidence="2" id="KW-1185">Reference proteome</keyword>
<proteinExistence type="predicted"/>
<evidence type="ECO:0000313" key="2">
    <source>
        <dbReference type="Proteomes" id="UP001060085"/>
    </source>
</evidence>
<accession>A0ACC0A349</accession>
<gene>
    <name evidence="1" type="ORF">M9H77_31128</name>
</gene>
<name>A0ACC0A349_CATRO</name>
<comment type="caution">
    <text evidence="1">The sequence shown here is derived from an EMBL/GenBank/DDBJ whole genome shotgun (WGS) entry which is preliminary data.</text>
</comment>
<reference evidence="2" key="1">
    <citation type="journal article" date="2023" name="Nat. Plants">
        <title>Single-cell RNA sequencing provides a high-resolution roadmap for understanding the multicellular compartmentation of specialized metabolism.</title>
        <authorList>
            <person name="Sun S."/>
            <person name="Shen X."/>
            <person name="Li Y."/>
            <person name="Li Y."/>
            <person name="Wang S."/>
            <person name="Li R."/>
            <person name="Zhang H."/>
            <person name="Shen G."/>
            <person name="Guo B."/>
            <person name="Wei J."/>
            <person name="Xu J."/>
            <person name="St-Pierre B."/>
            <person name="Chen S."/>
            <person name="Sun C."/>
        </authorList>
    </citation>
    <scope>NUCLEOTIDE SEQUENCE [LARGE SCALE GENOMIC DNA]</scope>
</reference>
<protein>
    <submittedName>
        <fullName evidence="1">Uncharacterized protein</fullName>
    </submittedName>
</protein>
<sequence length="112" mass="13082">MLVRGGQDESDEDDEDDEENEGQKATNVNEEDEQQKMHKQSLKGHLQKSKRSLKKIRVYEDELIMLNTLKTRRFVWGYRVTKGLNIKSDARLLLHLLNLGKHNVFLEAAYVL</sequence>
<organism evidence="1 2">
    <name type="scientific">Catharanthus roseus</name>
    <name type="common">Madagascar periwinkle</name>
    <name type="synonym">Vinca rosea</name>
    <dbReference type="NCBI Taxonomy" id="4058"/>
    <lineage>
        <taxon>Eukaryota</taxon>
        <taxon>Viridiplantae</taxon>
        <taxon>Streptophyta</taxon>
        <taxon>Embryophyta</taxon>
        <taxon>Tracheophyta</taxon>
        <taxon>Spermatophyta</taxon>
        <taxon>Magnoliopsida</taxon>
        <taxon>eudicotyledons</taxon>
        <taxon>Gunneridae</taxon>
        <taxon>Pentapetalae</taxon>
        <taxon>asterids</taxon>
        <taxon>lamiids</taxon>
        <taxon>Gentianales</taxon>
        <taxon>Apocynaceae</taxon>
        <taxon>Rauvolfioideae</taxon>
        <taxon>Vinceae</taxon>
        <taxon>Catharanthinae</taxon>
        <taxon>Catharanthus</taxon>
    </lineage>
</organism>
<dbReference type="Proteomes" id="UP001060085">
    <property type="component" value="Linkage Group LG07"/>
</dbReference>
<dbReference type="EMBL" id="CM044707">
    <property type="protein sequence ID" value="KAI5653941.1"/>
    <property type="molecule type" value="Genomic_DNA"/>
</dbReference>